<keyword evidence="14" id="KW-0406">Ion transport</keyword>
<evidence type="ECO:0000256" key="16">
    <source>
        <dbReference type="ARBA" id="ARBA00049289"/>
    </source>
</evidence>
<keyword evidence="7 17" id="KW-0479">Metal-binding</keyword>
<keyword evidence="11" id="KW-1278">Translocase</keyword>
<comment type="subcellular location">
    <subcellularLocation>
        <location evidence="17">Cell membrane</location>
    </subcellularLocation>
    <subcellularLocation>
        <location evidence="1">Endomembrane system</location>
        <topology evidence="1">Multi-pass membrane protein</topology>
    </subcellularLocation>
</comment>
<dbReference type="NCBIfam" id="TIGR01494">
    <property type="entry name" value="ATPase_P-type"/>
    <property type="match status" value="1"/>
</dbReference>
<reference evidence="19 20" key="1">
    <citation type="submission" date="2021-04" db="EMBL/GenBank/DDBJ databases">
        <title>Draft genome sequence of Paenibacillus cisolokensis, LC2-13A.</title>
        <authorList>
            <person name="Uke A."/>
            <person name="Chhe C."/>
            <person name="Baramee S."/>
            <person name="Kosugi A."/>
        </authorList>
    </citation>
    <scope>NUCLEOTIDE SEQUENCE [LARGE SCALE GENOMIC DNA]</scope>
    <source>
        <strain evidence="19 20">LC2-13A</strain>
    </source>
</reference>
<evidence type="ECO:0000256" key="6">
    <source>
        <dbReference type="ARBA" id="ARBA00022692"/>
    </source>
</evidence>
<comment type="caution">
    <text evidence="19">The sequence shown here is derived from an EMBL/GenBank/DDBJ whole genome shotgun (WGS) entry which is preliminary data.</text>
</comment>
<dbReference type="InterPro" id="IPR023299">
    <property type="entry name" value="ATPase_P-typ_cyto_dom_N"/>
</dbReference>
<evidence type="ECO:0000256" key="1">
    <source>
        <dbReference type="ARBA" id="ARBA00004127"/>
    </source>
</evidence>
<dbReference type="Gene3D" id="3.40.1110.10">
    <property type="entry name" value="Calcium-transporting ATPase, cytoplasmic domain N"/>
    <property type="match status" value="1"/>
</dbReference>
<keyword evidence="5" id="KW-0597">Phosphoprotein</keyword>
<dbReference type="InterPro" id="IPR006121">
    <property type="entry name" value="HMA_dom"/>
</dbReference>
<dbReference type="SUPFAM" id="SSF81665">
    <property type="entry name" value="Calcium ATPase, transmembrane domain M"/>
    <property type="match status" value="1"/>
</dbReference>
<dbReference type="PROSITE" id="PS01047">
    <property type="entry name" value="HMA_1"/>
    <property type="match status" value="1"/>
</dbReference>
<dbReference type="PANTHER" id="PTHR43520:SF8">
    <property type="entry name" value="P-TYPE CU(+) TRANSPORTER"/>
    <property type="match status" value="1"/>
</dbReference>
<gene>
    <name evidence="19" type="ORF">PACILC2_45340</name>
</gene>
<dbReference type="PANTHER" id="PTHR43520">
    <property type="entry name" value="ATP7, ISOFORM B"/>
    <property type="match status" value="1"/>
</dbReference>
<dbReference type="InterPro" id="IPR036163">
    <property type="entry name" value="HMA_dom_sf"/>
</dbReference>
<evidence type="ECO:0000256" key="5">
    <source>
        <dbReference type="ARBA" id="ARBA00022553"/>
    </source>
</evidence>
<evidence type="ECO:0000256" key="13">
    <source>
        <dbReference type="ARBA" id="ARBA00023008"/>
    </source>
</evidence>
<dbReference type="SUPFAM" id="SSF81653">
    <property type="entry name" value="Calcium ATPase, transduction domain A"/>
    <property type="match status" value="1"/>
</dbReference>
<feature type="transmembrane region" description="Helical" evidence="17">
    <location>
        <begin position="372"/>
        <end position="397"/>
    </location>
</feature>
<keyword evidence="13" id="KW-0186">Copper</keyword>
<organism evidence="19 20">
    <name type="scientific">Paenibacillus cisolokensis</name>
    <dbReference type="NCBI Taxonomy" id="1658519"/>
    <lineage>
        <taxon>Bacteria</taxon>
        <taxon>Bacillati</taxon>
        <taxon>Bacillota</taxon>
        <taxon>Bacilli</taxon>
        <taxon>Bacillales</taxon>
        <taxon>Paenibacillaceae</taxon>
        <taxon>Paenibacillus</taxon>
    </lineage>
</organism>
<evidence type="ECO:0000256" key="7">
    <source>
        <dbReference type="ARBA" id="ARBA00022723"/>
    </source>
</evidence>
<feature type="domain" description="HMA" evidence="18">
    <location>
        <begin position="2"/>
        <end position="68"/>
    </location>
</feature>
<protein>
    <recommendedName>
        <fullName evidence="3">P-type Cu(+) transporter</fullName>
        <ecNumber evidence="3">7.2.2.8</ecNumber>
    </recommendedName>
</protein>
<dbReference type="InterPro" id="IPR017969">
    <property type="entry name" value="Heavy-metal-associated_CS"/>
</dbReference>
<evidence type="ECO:0000313" key="20">
    <source>
        <dbReference type="Proteomes" id="UP000680304"/>
    </source>
</evidence>
<dbReference type="RefSeq" id="WP_280515356.1">
    <property type="nucleotide sequence ID" value="NZ_BOVJ01000159.1"/>
</dbReference>
<feature type="transmembrane region" description="Helical" evidence="17">
    <location>
        <begin position="123"/>
        <end position="145"/>
    </location>
</feature>
<keyword evidence="20" id="KW-1185">Reference proteome</keyword>
<dbReference type="NCBIfam" id="TIGR01525">
    <property type="entry name" value="ATPase-IB_hvy"/>
    <property type="match status" value="1"/>
</dbReference>
<dbReference type="Proteomes" id="UP000680304">
    <property type="component" value="Unassembled WGS sequence"/>
</dbReference>
<dbReference type="SUPFAM" id="SSF81660">
    <property type="entry name" value="Metal cation-transporting ATPase, ATP-binding domain N"/>
    <property type="match status" value="1"/>
</dbReference>
<evidence type="ECO:0000256" key="2">
    <source>
        <dbReference type="ARBA" id="ARBA00006024"/>
    </source>
</evidence>
<keyword evidence="6 17" id="KW-0812">Transmembrane</keyword>
<evidence type="ECO:0000256" key="4">
    <source>
        <dbReference type="ARBA" id="ARBA00022448"/>
    </source>
</evidence>
<dbReference type="Pfam" id="PF00702">
    <property type="entry name" value="Hydrolase"/>
    <property type="match status" value="1"/>
</dbReference>
<dbReference type="InterPro" id="IPR027256">
    <property type="entry name" value="P-typ_ATPase_IB"/>
</dbReference>
<evidence type="ECO:0000256" key="11">
    <source>
        <dbReference type="ARBA" id="ARBA00022967"/>
    </source>
</evidence>
<evidence type="ECO:0000256" key="12">
    <source>
        <dbReference type="ARBA" id="ARBA00022989"/>
    </source>
</evidence>
<comment type="catalytic activity">
    <reaction evidence="16">
        <text>Cu(+)(in) + ATP + H2O = Cu(+)(out) + ADP + phosphate + H(+)</text>
        <dbReference type="Rhea" id="RHEA:25792"/>
        <dbReference type="ChEBI" id="CHEBI:15377"/>
        <dbReference type="ChEBI" id="CHEBI:15378"/>
        <dbReference type="ChEBI" id="CHEBI:30616"/>
        <dbReference type="ChEBI" id="CHEBI:43474"/>
        <dbReference type="ChEBI" id="CHEBI:49552"/>
        <dbReference type="ChEBI" id="CHEBI:456216"/>
        <dbReference type="EC" id="7.2.2.8"/>
    </reaction>
</comment>
<dbReference type="EMBL" id="BOVJ01000159">
    <property type="protein sequence ID" value="GIQ65966.1"/>
    <property type="molecule type" value="Genomic_DNA"/>
</dbReference>
<dbReference type="Gene3D" id="3.40.50.1000">
    <property type="entry name" value="HAD superfamily/HAD-like"/>
    <property type="match status" value="1"/>
</dbReference>
<evidence type="ECO:0000256" key="14">
    <source>
        <dbReference type="ARBA" id="ARBA00023065"/>
    </source>
</evidence>
<name>A0ABQ4NCN0_9BACL</name>
<evidence type="ECO:0000256" key="3">
    <source>
        <dbReference type="ARBA" id="ARBA00012517"/>
    </source>
</evidence>
<dbReference type="Pfam" id="PF00403">
    <property type="entry name" value="HMA"/>
    <property type="match status" value="1"/>
</dbReference>
<feature type="transmembrane region" description="Helical" evidence="17">
    <location>
        <begin position="157"/>
        <end position="174"/>
    </location>
</feature>
<feature type="transmembrane region" description="Helical" evidence="17">
    <location>
        <begin position="186"/>
        <end position="204"/>
    </location>
</feature>
<dbReference type="InterPro" id="IPR023298">
    <property type="entry name" value="ATPase_P-typ_TM_dom_sf"/>
</dbReference>
<keyword evidence="10 17" id="KW-0067">ATP-binding</keyword>
<dbReference type="CDD" id="cd00371">
    <property type="entry name" value="HMA"/>
    <property type="match status" value="1"/>
</dbReference>
<keyword evidence="15 17" id="KW-0472">Membrane</keyword>
<dbReference type="EC" id="7.2.2.8" evidence="3"/>
<sequence>MKQDRIHITGMSCAACAARIEKTLRKEKGIQSVQVSLALSTATVHYEPRVIGIRAIITKIAKLGYRATDRLSDPQAGIEAEAHAYRIRFIIAACLSIPLLWAMLAHISIWTAQWTPVLFMEPLFQLLLASLLQFGVGFPFYYGAYQALRHRSANMDTLVAISTSVAYFYSHYAMFQNGHHSAHPTLYFDTIAMIMTVVLLGKWLEAVARGKALKQLSALYSLQVKLVRVIREHREEWLTASQVQAGDRVVVKSGEWISVDGIVQFGTADTDESMMTGESAAVAKRSGDRVYAGTRCLIGSLHIEVDKKHEDTRLSQMIALVEAAQQGKPAIQRTVDRIAAIFVPIMIGCAAITYVGWLTFSSDPGASETAMRYALSVLLVACPCALGLATPISILIATGSSAQKGILFKEGRSLERLRQTDVVLLDKTGTLTEGLPQLEAIHAPEGNCARTLRLSAALASLSVHPLAQAIVRASRDKQSPIPEATKFEEWPGRGMEGYVDGKYVCVGNRKWLEELGVPFWRRKGLESIKQPALV</sequence>
<evidence type="ECO:0000256" key="8">
    <source>
        <dbReference type="ARBA" id="ARBA00022741"/>
    </source>
</evidence>
<keyword evidence="12 17" id="KW-1133">Transmembrane helix</keyword>
<feature type="transmembrane region" description="Helical" evidence="17">
    <location>
        <begin position="338"/>
        <end position="360"/>
    </location>
</feature>
<evidence type="ECO:0000256" key="15">
    <source>
        <dbReference type="ARBA" id="ARBA00023136"/>
    </source>
</evidence>
<proteinExistence type="inferred from homology"/>
<dbReference type="InterPro" id="IPR023214">
    <property type="entry name" value="HAD_sf"/>
</dbReference>
<dbReference type="Gene3D" id="2.70.150.10">
    <property type="entry name" value="Calcium-transporting ATPase, cytoplasmic transduction domain A"/>
    <property type="match status" value="1"/>
</dbReference>
<keyword evidence="8 17" id="KW-0547">Nucleotide-binding</keyword>
<keyword evidence="4" id="KW-0813">Transport</keyword>
<dbReference type="InterPro" id="IPR059000">
    <property type="entry name" value="ATPase_P-type_domA"/>
</dbReference>
<feature type="transmembrane region" description="Helical" evidence="17">
    <location>
        <begin position="89"/>
        <end position="111"/>
    </location>
</feature>
<keyword evidence="9" id="KW-0187">Copper transport</keyword>
<dbReference type="Pfam" id="PF00122">
    <property type="entry name" value="E1-E2_ATPase"/>
    <property type="match status" value="1"/>
</dbReference>
<dbReference type="SUPFAM" id="SSF55008">
    <property type="entry name" value="HMA, heavy metal-associated domain"/>
    <property type="match status" value="1"/>
</dbReference>
<dbReference type="PRINTS" id="PR00943">
    <property type="entry name" value="CUATPASE"/>
</dbReference>
<dbReference type="InterPro" id="IPR001757">
    <property type="entry name" value="P_typ_ATPase"/>
</dbReference>
<dbReference type="PRINTS" id="PR00942">
    <property type="entry name" value="CUATPASEI"/>
</dbReference>
<evidence type="ECO:0000313" key="19">
    <source>
        <dbReference type="EMBL" id="GIQ65966.1"/>
    </source>
</evidence>
<dbReference type="InterPro" id="IPR018303">
    <property type="entry name" value="ATPase_P-typ_P_site"/>
</dbReference>
<evidence type="ECO:0000256" key="17">
    <source>
        <dbReference type="RuleBase" id="RU362081"/>
    </source>
</evidence>
<evidence type="ECO:0000259" key="18">
    <source>
        <dbReference type="PROSITE" id="PS50846"/>
    </source>
</evidence>
<dbReference type="PROSITE" id="PS00154">
    <property type="entry name" value="ATPASE_E1_E2"/>
    <property type="match status" value="1"/>
</dbReference>
<keyword evidence="17" id="KW-1003">Cell membrane</keyword>
<comment type="similarity">
    <text evidence="2 17">Belongs to the cation transport ATPase (P-type) (TC 3.A.3) family. Type IB subfamily.</text>
</comment>
<dbReference type="PROSITE" id="PS50846">
    <property type="entry name" value="HMA_2"/>
    <property type="match status" value="1"/>
</dbReference>
<dbReference type="Gene3D" id="3.30.70.100">
    <property type="match status" value="1"/>
</dbReference>
<evidence type="ECO:0000256" key="10">
    <source>
        <dbReference type="ARBA" id="ARBA00022840"/>
    </source>
</evidence>
<evidence type="ECO:0000256" key="9">
    <source>
        <dbReference type="ARBA" id="ARBA00022796"/>
    </source>
</evidence>
<dbReference type="InterPro" id="IPR008250">
    <property type="entry name" value="ATPase_P-typ_transduc_dom_A_sf"/>
</dbReference>
<accession>A0ABQ4NCN0</accession>